<feature type="region of interest" description="Disordered" evidence="2">
    <location>
        <begin position="124"/>
        <end position="160"/>
    </location>
</feature>
<dbReference type="InterPro" id="IPR012677">
    <property type="entry name" value="Nucleotide-bd_a/b_plait_sf"/>
</dbReference>
<dbReference type="InterPro" id="IPR035979">
    <property type="entry name" value="RBD_domain_sf"/>
</dbReference>
<evidence type="ECO:0000256" key="1">
    <source>
        <dbReference type="PROSITE-ProRule" id="PRU00176"/>
    </source>
</evidence>
<dbReference type="SUPFAM" id="SSF54928">
    <property type="entry name" value="RNA-binding domain, RBD"/>
    <property type="match status" value="1"/>
</dbReference>
<dbReference type="EMBL" id="JAUHHV010000009">
    <property type="protein sequence ID" value="KAK1413002.1"/>
    <property type="molecule type" value="Genomic_DNA"/>
</dbReference>
<accession>A0AAD8JYR4</accession>
<name>A0AAD8JYR4_TARER</name>
<dbReference type="PANTHER" id="PTHR33710:SF64">
    <property type="entry name" value="ENDONUCLEASE_EXONUCLEASE_PHOSPHATASE DOMAIN-CONTAINING PROTEIN"/>
    <property type="match status" value="1"/>
</dbReference>
<dbReference type="Gene3D" id="3.60.10.10">
    <property type="entry name" value="Endonuclease/exonuclease/phosphatase"/>
    <property type="match status" value="1"/>
</dbReference>
<feature type="region of interest" description="Disordered" evidence="2">
    <location>
        <begin position="1"/>
        <end position="37"/>
    </location>
</feature>
<evidence type="ECO:0000313" key="5">
    <source>
        <dbReference type="Proteomes" id="UP001229421"/>
    </source>
</evidence>
<gene>
    <name evidence="4" type="ORF">QVD17_34682</name>
</gene>
<keyword evidence="5" id="KW-1185">Reference proteome</keyword>
<dbReference type="Pfam" id="PF00076">
    <property type="entry name" value="RRM_1"/>
    <property type="match status" value="1"/>
</dbReference>
<dbReference type="GO" id="GO:0003723">
    <property type="term" value="F:RNA binding"/>
    <property type="evidence" value="ECO:0007669"/>
    <property type="project" value="UniProtKB-UniRule"/>
</dbReference>
<comment type="caution">
    <text evidence="4">The sequence shown here is derived from an EMBL/GenBank/DDBJ whole genome shotgun (WGS) entry which is preliminary data.</text>
</comment>
<feature type="compositionally biased region" description="Basic and acidic residues" evidence="2">
    <location>
        <begin position="12"/>
        <end position="31"/>
    </location>
</feature>
<evidence type="ECO:0000259" key="3">
    <source>
        <dbReference type="PROSITE" id="PS50102"/>
    </source>
</evidence>
<feature type="compositionally biased region" description="Polar residues" evidence="2">
    <location>
        <begin position="441"/>
        <end position="450"/>
    </location>
</feature>
<dbReference type="CDD" id="cd00590">
    <property type="entry name" value="RRM_SF"/>
    <property type="match status" value="1"/>
</dbReference>
<evidence type="ECO:0000313" key="4">
    <source>
        <dbReference type="EMBL" id="KAK1413002.1"/>
    </source>
</evidence>
<proteinExistence type="predicted"/>
<dbReference type="PROSITE" id="PS50102">
    <property type="entry name" value="RRM"/>
    <property type="match status" value="1"/>
</dbReference>
<reference evidence="4" key="1">
    <citation type="journal article" date="2023" name="bioRxiv">
        <title>Improved chromosome-level genome assembly for marigold (Tagetes erecta).</title>
        <authorList>
            <person name="Jiang F."/>
            <person name="Yuan L."/>
            <person name="Wang S."/>
            <person name="Wang H."/>
            <person name="Xu D."/>
            <person name="Wang A."/>
            <person name="Fan W."/>
        </authorList>
    </citation>
    <scope>NUCLEOTIDE SEQUENCE</scope>
    <source>
        <strain evidence="4">WSJ</strain>
        <tissue evidence="4">Leaf</tissue>
    </source>
</reference>
<dbReference type="InterPro" id="IPR005135">
    <property type="entry name" value="Endo/exonuclease/phosphatase"/>
</dbReference>
<keyword evidence="1" id="KW-0694">RNA-binding</keyword>
<sequence length="974" mass="110997">MGEGEIPQEEQPENKWENVGRGRNNHNDQRHSNKTRRWRYPKGTISFYVSNLPMNCTSMDMKQVFEHAGELVDAYATNKKDRTGSFFGFVRYCNIGDKKEFEKKLNGTKMRNLILSVNLAIFDRDGNPTNPQRTPPPHCNTGGGSHRQPRTTSESDYDEVKDRDLKNALQKVNEVLEDGLLKDIFIQLSEVVGSRHYICHSSPYGMYPKQVELSVPYSQLLGAFSREWLDATVILTFAITVNLGNLVVPTTQLWSKGTLWGSLSNIQSLHNLKNIIHDAGFNDCHFKYVGGLQILIFFQSIDEAKSFFNMTNIWKPWFSHLAPWSGQIIPYERIATIRIYGVPVHLWDKFVFDSIGESIGRIVQPSDANLNHDIVSYNQVGVLINNVQRVDEEICLKWRDNTFRIWIKEDGIEWCPEFLSSPVCSDETHVSPAPLHRDGTSDSSIPRNYNGSEKLDRPCFGTHILQTKKQPLSTSFKSPAKKNLKPSLGRAHVDFSPTNNSAHSLTISRKRPRMMDCEFELGQSPDGGLMKFNEGEIAQDTPDHSDDNSIINKQAELSEAMPHNTSSPPSTLDLENMARLEEAAATIKFGAEVGVPLENMTDMVLEAIEGEETKKSTTENIPFTSIWGDSSFHSAASPSGGRSGGLACCWEQGVFDVQNSICSKNFIMVSGHWKGINEMVNLVNVYAPQPAAEKKALWEELMNLINGKPGLWVFMGDFNAIRCIGDRSTNHPLEIEDHDFNHFIRSAGLNEFNMGGDNFTWIKDDGTVLSKLDRFFVCNEFISIWPLSTVTALKRKWSDHNPLILITSHLDYGPCPFRLYNSWLNEESLDQAVNNSWARPHQRGKPDFMLNRKLKRLKDDLKNWRDDKNKEKAMIRNKLDALIHDMEHKAGTSGLTIDERKSRMEAKKQLQHIELMEKKDLIQKSRIKWLQDGDENSSFFHGIINGNKKRNRIHGLKIGDEWITNPTRRMRRWV</sequence>
<dbReference type="AlphaFoldDB" id="A0AAD8JYR4"/>
<dbReference type="InterPro" id="IPR036691">
    <property type="entry name" value="Endo/exonu/phosph_ase_sf"/>
</dbReference>
<dbReference type="PANTHER" id="PTHR33710">
    <property type="entry name" value="BNAC02G09200D PROTEIN"/>
    <property type="match status" value="1"/>
</dbReference>
<organism evidence="4 5">
    <name type="scientific">Tagetes erecta</name>
    <name type="common">African marigold</name>
    <dbReference type="NCBI Taxonomy" id="13708"/>
    <lineage>
        <taxon>Eukaryota</taxon>
        <taxon>Viridiplantae</taxon>
        <taxon>Streptophyta</taxon>
        <taxon>Embryophyta</taxon>
        <taxon>Tracheophyta</taxon>
        <taxon>Spermatophyta</taxon>
        <taxon>Magnoliopsida</taxon>
        <taxon>eudicotyledons</taxon>
        <taxon>Gunneridae</taxon>
        <taxon>Pentapetalae</taxon>
        <taxon>asterids</taxon>
        <taxon>campanulids</taxon>
        <taxon>Asterales</taxon>
        <taxon>Asteraceae</taxon>
        <taxon>Asteroideae</taxon>
        <taxon>Heliantheae alliance</taxon>
        <taxon>Tageteae</taxon>
        <taxon>Tagetes</taxon>
    </lineage>
</organism>
<dbReference type="Proteomes" id="UP001229421">
    <property type="component" value="Unassembled WGS sequence"/>
</dbReference>
<feature type="region of interest" description="Disordered" evidence="2">
    <location>
        <begin position="474"/>
        <end position="504"/>
    </location>
</feature>
<dbReference type="InterPro" id="IPR000504">
    <property type="entry name" value="RRM_dom"/>
</dbReference>
<feature type="compositionally biased region" description="Acidic residues" evidence="2">
    <location>
        <begin position="1"/>
        <end position="11"/>
    </location>
</feature>
<dbReference type="SMART" id="SM00360">
    <property type="entry name" value="RRM"/>
    <property type="match status" value="1"/>
</dbReference>
<dbReference type="Gene3D" id="3.30.70.330">
    <property type="match status" value="1"/>
</dbReference>
<feature type="region of interest" description="Disordered" evidence="2">
    <location>
        <begin position="429"/>
        <end position="450"/>
    </location>
</feature>
<dbReference type="SUPFAM" id="SSF56219">
    <property type="entry name" value="DNase I-like"/>
    <property type="match status" value="1"/>
</dbReference>
<feature type="domain" description="RRM" evidence="3">
    <location>
        <begin position="45"/>
        <end position="122"/>
    </location>
</feature>
<dbReference type="GO" id="GO:0003824">
    <property type="term" value="F:catalytic activity"/>
    <property type="evidence" value="ECO:0007669"/>
    <property type="project" value="InterPro"/>
</dbReference>
<evidence type="ECO:0000256" key="2">
    <source>
        <dbReference type="SAM" id="MobiDB-lite"/>
    </source>
</evidence>
<protein>
    <recommendedName>
        <fullName evidence="3">RRM domain-containing protein</fullName>
    </recommendedName>
</protein>
<dbReference type="Pfam" id="PF03372">
    <property type="entry name" value="Exo_endo_phos"/>
    <property type="match status" value="1"/>
</dbReference>